<keyword evidence="11" id="KW-1185">Reference proteome</keyword>
<sequence>MSSSGEALVLCLYAGGTIGMVRKDASSGFAPYPSFLTETLRSQSRFHDPHGDSIFSWSDSVDRYKAWSEAYTRPGSGASTPLHPSSASNSTGEAPTNSMPSGASIAKAVEAKTNVSLQVQNNRDAEAAKSQHQQLQHKKRKAENEANSGRLTPSTQAHLEHLYADSSAATRSMSLLGGAGAGPGAGGAAPNGGAPPFGHPVTVRSSAPKGTSTHHAISSNLSPDGTHLELQLPTLITPRAGAHGKRVRYAVLEYDPLLDSSEMDIPDWIRLASDISLNYQQFDSFIVLHGTDTMAYTASALSMLLENLGKSVIVTGAQVPLSELRNDAIENVLGALMLAGSYIIPEVGLYFASTLYRGNRTSKVSNNALAAFDSPNMAPLARVGIHIDVAWNLVERSKSVRAFRAHDRMSPNVAVLRLFPGLPTSTVKSFLSPPLEGVILESYGAGNAPSRPDLLEVFKQASDRGLVIVNITQCVQGEVSAIYAVGKKLEAVGVVAGGDMTPECALAKLSYLLAKGLQPAEVRQLMARPLRGELTSSRASTSTLSLPRELTPASGPVKADLTSLLAHILQDPSKATLPPPPSHSSSSSSSSSMTRVGASTEAEPDSANETAAAAWDRSSQEVTSASLAVLPYLIYDAASKNDVVLLRWHLSALMAMETVPSISISDEHFHPATSDSVGGGGGGGGSGSGKPTPTTTREGPLQTTRMEQLQPLHIACCRGFTSIVHVLLEAGCSVHARDATSGHTPLYLAAYHHHPQTVSLLRNAGAHLKDDESRLARFLLSSSSSFSSAAASATTPQNSDAKAIWCLAGLEIDDL</sequence>
<dbReference type="CDD" id="cd08963">
    <property type="entry name" value="L-asparaginase_I"/>
    <property type="match status" value="1"/>
</dbReference>
<proteinExistence type="inferred from homology"/>
<dbReference type="InterPro" id="IPR036152">
    <property type="entry name" value="Asp/glu_Ase-like_sf"/>
</dbReference>
<dbReference type="SUPFAM" id="SSF48403">
    <property type="entry name" value="Ankyrin repeat"/>
    <property type="match status" value="1"/>
</dbReference>
<dbReference type="FunFam" id="3.40.50.1170:FF:000003">
    <property type="entry name" value="60 kDa lysophospholipase"/>
    <property type="match status" value="1"/>
</dbReference>
<dbReference type="FunFam" id="3.40.50.40:FF:000001">
    <property type="entry name" value="L-asparaginase 1"/>
    <property type="match status" value="1"/>
</dbReference>
<dbReference type="InterPro" id="IPR027474">
    <property type="entry name" value="L-asparaginase_N"/>
</dbReference>
<feature type="region of interest" description="Disordered" evidence="7">
    <location>
        <begin position="182"/>
        <end position="225"/>
    </location>
</feature>
<accession>A0A317XSH8</accession>
<feature type="region of interest" description="Disordered" evidence="7">
    <location>
        <begin position="533"/>
        <end position="555"/>
    </location>
</feature>
<feature type="region of interest" description="Disordered" evidence="7">
    <location>
        <begin position="572"/>
        <end position="618"/>
    </location>
</feature>
<feature type="compositionally biased region" description="Low complexity" evidence="7">
    <location>
        <begin position="583"/>
        <end position="592"/>
    </location>
</feature>
<evidence type="ECO:0000259" key="8">
    <source>
        <dbReference type="Pfam" id="PF00710"/>
    </source>
</evidence>
<evidence type="ECO:0000256" key="7">
    <source>
        <dbReference type="SAM" id="MobiDB-lite"/>
    </source>
</evidence>
<feature type="repeat" description="ANK" evidence="6">
    <location>
        <begin position="707"/>
        <end position="739"/>
    </location>
</feature>
<dbReference type="Pfam" id="PF12796">
    <property type="entry name" value="Ank_2"/>
    <property type="match status" value="1"/>
</dbReference>
<dbReference type="GO" id="GO:0004067">
    <property type="term" value="F:asparaginase activity"/>
    <property type="evidence" value="ECO:0007669"/>
    <property type="project" value="UniProtKB-UniRule"/>
</dbReference>
<dbReference type="PRINTS" id="PR00139">
    <property type="entry name" value="ASNGLNASE"/>
</dbReference>
<feature type="region of interest" description="Disordered" evidence="7">
    <location>
        <begin position="123"/>
        <end position="156"/>
    </location>
</feature>
<dbReference type="AlphaFoldDB" id="A0A317XSH8"/>
<dbReference type="EMBL" id="KZ819191">
    <property type="protein sequence ID" value="PWZ01062.1"/>
    <property type="molecule type" value="Genomic_DNA"/>
</dbReference>
<keyword evidence="3" id="KW-0378">Hydrolase</keyword>
<dbReference type="OrthoDB" id="542841at2759"/>
<dbReference type="SMART" id="SM00870">
    <property type="entry name" value="Asparaginase"/>
    <property type="match status" value="1"/>
</dbReference>
<dbReference type="Pfam" id="PF00710">
    <property type="entry name" value="Asparaginase"/>
    <property type="match status" value="1"/>
</dbReference>
<dbReference type="SUPFAM" id="SSF53774">
    <property type="entry name" value="Glutaminase/Asparaginase"/>
    <property type="match status" value="1"/>
</dbReference>
<dbReference type="InterPro" id="IPR040919">
    <property type="entry name" value="Asparaginase_C"/>
</dbReference>
<feature type="region of interest" description="Disordered" evidence="7">
    <location>
        <begin position="667"/>
        <end position="699"/>
    </location>
</feature>
<dbReference type="GO" id="GO:0009066">
    <property type="term" value="P:aspartate family amino acid metabolic process"/>
    <property type="evidence" value="ECO:0007669"/>
    <property type="project" value="UniProtKB-ARBA"/>
</dbReference>
<dbReference type="Gene3D" id="1.25.40.20">
    <property type="entry name" value="Ankyrin repeat-containing domain"/>
    <property type="match status" value="1"/>
</dbReference>
<evidence type="ECO:0000256" key="4">
    <source>
        <dbReference type="ARBA" id="ARBA00023043"/>
    </source>
</evidence>
<dbReference type="PANTHER" id="PTHR11707:SF28">
    <property type="entry name" value="60 KDA LYSOPHOSPHOLIPASE"/>
    <property type="match status" value="1"/>
</dbReference>
<feature type="compositionally biased region" description="Gly residues" evidence="7">
    <location>
        <begin position="677"/>
        <end position="688"/>
    </location>
</feature>
<dbReference type="InterPro" id="IPR037152">
    <property type="entry name" value="L-asparaginase_N_sf"/>
</dbReference>
<dbReference type="PANTHER" id="PTHR11707">
    <property type="entry name" value="L-ASPARAGINASE"/>
    <property type="match status" value="1"/>
</dbReference>
<dbReference type="PROSITE" id="PS50297">
    <property type="entry name" value="ANK_REP_REGION"/>
    <property type="match status" value="2"/>
</dbReference>
<organism evidence="10 11">
    <name type="scientific">Testicularia cyperi</name>
    <dbReference type="NCBI Taxonomy" id="1882483"/>
    <lineage>
        <taxon>Eukaryota</taxon>
        <taxon>Fungi</taxon>
        <taxon>Dikarya</taxon>
        <taxon>Basidiomycota</taxon>
        <taxon>Ustilaginomycotina</taxon>
        <taxon>Ustilaginomycetes</taxon>
        <taxon>Ustilaginales</taxon>
        <taxon>Anthracoideaceae</taxon>
        <taxon>Testicularia</taxon>
    </lineage>
</organism>
<feature type="domain" description="L-asparaginase N-terminal" evidence="8">
    <location>
        <begin position="251"/>
        <end position="393"/>
    </location>
</feature>
<feature type="domain" description="Asparaginase/glutaminase C-terminal" evidence="9">
    <location>
        <begin position="412"/>
        <end position="526"/>
    </location>
</feature>
<dbReference type="InterPro" id="IPR002110">
    <property type="entry name" value="Ankyrin_rpt"/>
</dbReference>
<feature type="compositionally biased region" description="Low complexity" evidence="7">
    <location>
        <begin position="534"/>
        <end position="546"/>
    </location>
</feature>
<evidence type="ECO:0000259" key="9">
    <source>
        <dbReference type="Pfam" id="PF17763"/>
    </source>
</evidence>
<evidence type="ECO:0000256" key="2">
    <source>
        <dbReference type="ARBA" id="ARBA00022737"/>
    </source>
</evidence>
<feature type="repeat" description="ANK" evidence="6">
    <location>
        <begin position="741"/>
        <end position="773"/>
    </location>
</feature>
<dbReference type="SFLD" id="SFLDS00057">
    <property type="entry name" value="Glutaminase/Asparaginase"/>
    <property type="match status" value="1"/>
</dbReference>
<dbReference type="Proteomes" id="UP000246740">
    <property type="component" value="Unassembled WGS sequence"/>
</dbReference>
<dbReference type="SMART" id="SM00248">
    <property type="entry name" value="ANK"/>
    <property type="match status" value="2"/>
</dbReference>
<evidence type="ECO:0000256" key="3">
    <source>
        <dbReference type="ARBA" id="ARBA00022801"/>
    </source>
</evidence>
<evidence type="ECO:0000256" key="6">
    <source>
        <dbReference type="PROSITE-ProRule" id="PRU00023"/>
    </source>
</evidence>
<comment type="similarity">
    <text evidence="5">In the N-terminal section; belongs to the asparaginase 1 family.</text>
</comment>
<keyword evidence="4 6" id="KW-0040">ANK repeat</keyword>
<keyword evidence="2" id="KW-0677">Repeat</keyword>
<dbReference type="InParanoid" id="A0A317XSH8"/>
<gene>
    <name evidence="10" type="ORF">BCV70DRAFT_159163</name>
</gene>
<feature type="compositionally biased region" description="Polar residues" evidence="7">
    <location>
        <begin position="203"/>
        <end position="223"/>
    </location>
</feature>
<dbReference type="EC" id="3.5.1.1" evidence="1"/>
<name>A0A317XSH8_9BASI</name>
<evidence type="ECO:0000256" key="1">
    <source>
        <dbReference type="ARBA" id="ARBA00012920"/>
    </source>
</evidence>
<feature type="compositionally biased region" description="Polar residues" evidence="7">
    <location>
        <begin position="77"/>
        <end position="101"/>
    </location>
</feature>
<dbReference type="InterPro" id="IPR041725">
    <property type="entry name" value="L-asparaginase_I"/>
</dbReference>
<dbReference type="Gene3D" id="3.40.50.1170">
    <property type="entry name" value="L-asparaginase, N-terminal domain"/>
    <property type="match status" value="1"/>
</dbReference>
<dbReference type="Pfam" id="PF17763">
    <property type="entry name" value="Asparaginase_C"/>
    <property type="match status" value="1"/>
</dbReference>
<dbReference type="STRING" id="1882483.A0A317XSH8"/>
<evidence type="ECO:0000313" key="10">
    <source>
        <dbReference type="EMBL" id="PWZ01062.1"/>
    </source>
</evidence>
<evidence type="ECO:0000313" key="11">
    <source>
        <dbReference type="Proteomes" id="UP000246740"/>
    </source>
</evidence>
<feature type="compositionally biased region" description="Polar residues" evidence="7">
    <location>
        <begin position="145"/>
        <end position="156"/>
    </location>
</feature>
<dbReference type="InterPro" id="IPR036770">
    <property type="entry name" value="Ankyrin_rpt-contain_sf"/>
</dbReference>
<dbReference type="InterPro" id="IPR027473">
    <property type="entry name" value="L-asparaginase_C"/>
</dbReference>
<dbReference type="InterPro" id="IPR006034">
    <property type="entry name" value="Asparaginase/glutaminase-like"/>
</dbReference>
<evidence type="ECO:0000256" key="5">
    <source>
        <dbReference type="ARBA" id="ARBA00061199"/>
    </source>
</evidence>
<dbReference type="PROSITE" id="PS50088">
    <property type="entry name" value="ANK_REPEAT"/>
    <property type="match status" value="2"/>
</dbReference>
<protein>
    <recommendedName>
        <fullName evidence="1">asparaginase</fullName>
        <ecNumber evidence="1">3.5.1.1</ecNumber>
    </recommendedName>
</protein>
<dbReference type="Gene3D" id="3.40.50.40">
    <property type="match status" value="1"/>
</dbReference>
<reference evidence="10 11" key="1">
    <citation type="journal article" date="2018" name="Mol. Biol. Evol.">
        <title>Broad Genomic Sampling Reveals a Smut Pathogenic Ancestry of the Fungal Clade Ustilaginomycotina.</title>
        <authorList>
            <person name="Kijpornyongpan T."/>
            <person name="Mondo S.J."/>
            <person name="Barry K."/>
            <person name="Sandor L."/>
            <person name="Lee J."/>
            <person name="Lipzen A."/>
            <person name="Pangilinan J."/>
            <person name="LaButti K."/>
            <person name="Hainaut M."/>
            <person name="Henrissat B."/>
            <person name="Grigoriev I.V."/>
            <person name="Spatafora J.W."/>
            <person name="Aime M.C."/>
        </authorList>
    </citation>
    <scope>NUCLEOTIDE SEQUENCE [LARGE SCALE GENOMIC DNA]</scope>
    <source>
        <strain evidence="10 11">MCA 3645</strain>
    </source>
</reference>
<dbReference type="PROSITE" id="PS51732">
    <property type="entry name" value="ASN_GLN_ASE_3"/>
    <property type="match status" value="1"/>
</dbReference>
<feature type="region of interest" description="Disordered" evidence="7">
    <location>
        <begin position="73"/>
        <end position="101"/>
    </location>
</feature>